<dbReference type="CDD" id="cd14008">
    <property type="entry name" value="STKc_LKB1_CaMKK"/>
    <property type="match status" value="1"/>
</dbReference>
<dbReference type="InterPro" id="IPR011009">
    <property type="entry name" value="Kinase-like_dom_sf"/>
</dbReference>
<dbReference type="InterPro" id="IPR000719">
    <property type="entry name" value="Prot_kinase_dom"/>
</dbReference>
<dbReference type="PANTHER" id="PTHR43895">
    <property type="entry name" value="CALCIUM/CALMODULIN-DEPENDENT PROTEIN KINASE KINASE-RELATED"/>
    <property type="match status" value="1"/>
</dbReference>
<evidence type="ECO:0000313" key="10">
    <source>
        <dbReference type="Proteomes" id="UP001479436"/>
    </source>
</evidence>
<evidence type="ECO:0000256" key="1">
    <source>
        <dbReference type="ARBA" id="ARBA00022527"/>
    </source>
</evidence>
<reference evidence="9 10" key="1">
    <citation type="submission" date="2023-04" db="EMBL/GenBank/DDBJ databases">
        <title>Genome of Basidiobolus ranarum AG-B5.</title>
        <authorList>
            <person name="Stajich J.E."/>
            <person name="Carter-House D."/>
            <person name="Gryganskyi A."/>
        </authorList>
    </citation>
    <scope>NUCLEOTIDE SEQUENCE [LARGE SCALE GENOMIC DNA]</scope>
    <source>
        <strain evidence="9 10">AG-B5</strain>
    </source>
</reference>
<dbReference type="Gene3D" id="1.10.510.10">
    <property type="entry name" value="Transferase(Phosphotransferase) domain 1"/>
    <property type="match status" value="1"/>
</dbReference>
<keyword evidence="2" id="KW-0808">Transferase</keyword>
<evidence type="ECO:0000256" key="4">
    <source>
        <dbReference type="ARBA" id="ARBA00022777"/>
    </source>
</evidence>
<dbReference type="InterPro" id="IPR017441">
    <property type="entry name" value="Protein_kinase_ATP_BS"/>
</dbReference>
<evidence type="ECO:0000256" key="2">
    <source>
        <dbReference type="ARBA" id="ARBA00022679"/>
    </source>
</evidence>
<name>A0ABR2VQX4_9FUNG</name>
<dbReference type="PANTHER" id="PTHR43895:SF152">
    <property type="entry name" value="SERINE_THREONINE-PROTEIN KINASE TOS3"/>
    <property type="match status" value="1"/>
</dbReference>
<gene>
    <name evidence="9" type="ORF">K7432_013355</name>
</gene>
<evidence type="ECO:0000256" key="5">
    <source>
        <dbReference type="ARBA" id="ARBA00022840"/>
    </source>
</evidence>
<evidence type="ECO:0000313" key="9">
    <source>
        <dbReference type="EMBL" id="KAK9694609.1"/>
    </source>
</evidence>
<evidence type="ECO:0000259" key="8">
    <source>
        <dbReference type="PROSITE" id="PS50011"/>
    </source>
</evidence>
<organism evidence="9 10">
    <name type="scientific">Basidiobolus ranarum</name>
    <dbReference type="NCBI Taxonomy" id="34480"/>
    <lineage>
        <taxon>Eukaryota</taxon>
        <taxon>Fungi</taxon>
        <taxon>Fungi incertae sedis</taxon>
        <taxon>Zoopagomycota</taxon>
        <taxon>Entomophthoromycotina</taxon>
        <taxon>Basidiobolomycetes</taxon>
        <taxon>Basidiobolales</taxon>
        <taxon>Basidiobolaceae</taxon>
        <taxon>Basidiobolus</taxon>
    </lineage>
</organism>
<sequence>MTTQEQPTLDSTNSDYRYSCGIVSTSTYETGRKTPPIQCVEEFWPLKTPSQFMTSRKSECNFVTSAPANVNSSSLFVANNEPGPRAISMDSTSTYSSGSTPPKTPQHHLRFHINPIKFSKTRNNSAGTIPASTDALNSGYSGSHTPSATSSAFSLSSGDRSGSISKLSPQPRESTTGTYFDRANAQGKRFSKVSNTVLETNKMVVDYDPATGNKIINKYMIIREIGRGCHGKVKLCQDIETGTFFAIKIVEKSFRRRLGQKQSQSSSLDKIRKEIAILKKCRHPHVVRLYEVIDDPEAKKIYLVLEYVDGGEMTWRDEYDKPILSLDCSRQVLRDVVLGLEYLHHQGIIHRDIKPANLLWTKDGVVKISDFGVSYFSRNRNSLAFQPHLCMENGRSLNYLKDDRSSPSLQSTSGDDSGESFHAFTHTNNDADESNELELAKTAGSPAFFAPELCYSGEEFSDLSTDCQNSKTGSSYNRDSRGSQVTTSKPPVTKAIDVWALGITLYCLIYGRCPFMAETEYELFHLIPKKPLEFPEDVPIPSSLKDLLSRLLEKNPLQRITLEEIKHHPWVIQDLSNPEQWHRETNPSKYESLEATEEEVKRAVTLKDRLKKHIRKITTSIFHVGISIGLRRKSKTSLE</sequence>
<evidence type="ECO:0000256" key="6">
    <source>
        <dbReference type="PROSITE-ProRule" id="PRU10141"/>
    </source>
</evidence>
<dbReference type="Gene3D" id="3.30.200.20">
    <property type="entry name" value="Phosphorylase Kinase, domain 1"/>
    <property type="match status" value="1"/>
</dbReference>
<keyword evidence="4" id="KW-0418">Kinase</keyword>
<comment type="caution">
    <text evidence="9">The sequence shown here is derived from an EMBL/GenBank/DDBJ whole genome shotgun (WGS) entry which is preliminary data.</text>
</comment>
<protein>
    <recommendedName>
        <fullName evidence="8">Protein kinase domain-containing protein</fullName>
    </recommendedName>
</protein>
<accession>A0ABR2VQX4</accession>
<keyword evidence="3 6" id="KW-0547">Nucleotide-binding</keyword>
<feature type="region of interest" description="Disordered" evidence="7">
    <location>
        <begin position="401"/>
        <end position="427"/>
    </location>
</feature>
<dbReference type="SUPFAM" id="SSF56112">
    <property type="entry name" value="Protein kinase-like (PK-like)"/>
    <property type="match status" value="1"/>
</dbReference>
<feature type="compositionally biased region" description="Polar residues" evidence="7">
    <location>
        <begin position="137"/>
        <end position="146"/>
    </location>
</feature>
<feature type="compositionally biased region" description="Polar residues" evidence="7">
    <location>
        <begin position="406"/>
        <end position="415"/>
    </location>
</feature>
<feature type="binding site" evidence="6">
    <location>
        <position position="248"/>
    </location>
    <ligand>
        <name>ATP</name>
        <dbReference type="ChEBI" id="CHEBI:30616"/>
    </ligand>
</feature>
<feature type="compositionally biased region" description="Low complexity" evidence="7">
    <location>
        <begin position="147"/>
        <end position="168"/>
    </location>
</feature>
<evidence type="ECO:0000256" key="7">
    <source>
        <dbReference type="SAM" id="MobiDB-lite"/>
    </source>
</evidence>
<dbReference type="PROSITE" id="PS00107">
    <property type="entry name" value="PROTEIN_KINASE_ATP"/>
    <property type="match status" value="1"/>
</dbReference>
<keyword evidence="5 6" id="KW-0067">ATP-binding</keyword>
<evidence type="ECO:0000256" key="3">
    <source>
        <dbReference type="ARBA" id="ARBA00022741"/>
    </source>
</evidence>
<dbReference type="PROSITE" id="PS50011">
    <property type="entry name" value="PROTEIN_KINASE_DOM"/>
    <property type="match status" value="1"/>
</dbReference>
<dbReference type="Pfam" id="PF00069">
    <property type="entry name" value="Pkinase"/>
    <property type="match status" value="2"/>
</dbReference>
<keyword evidence="1" id="KW-0723">Serine/threonine-protein kinase</keyword>
<feature type="region of interest" description="Disordered" evidence="7">
    <location>
        <begin position="466"/>
        <end position="489"/>
    </location>
</feature>
<feature type="region of interest" description="Disordered" evidence="7">
    <location>
        <begin position="137"/>
        <end position="178"/>
    </location>
</feature>
<proteinExistence type="predicted"/>
<dbReference type="SMART" id="SM00220">
    <property type="entry name" value="S_TKc"/>
    <property type="match status" value="1"/>
</dbReference>
<dbReference type="Proteomes" id="UP001479436">
    <property type="component" value="Unassembled WGS sequence"/>
</dbReference>
<keyword evidence="10" id="KW-1185">Reference proteome</keyword>
<dbReference type="EMBL" id="JASJQH010008177">
    <property type="protein sequence ID" value="KAK9694609.1"/>
    <property type="molecule type" value="Genomic_DNA"/>
</dbReference>
<feature type="domain" description="Protein kinase" evidence="8">
    <location>
        <begin position="219"/>
        <end position="571"/>
    </location>
</feature>